<dbReference type="NCBIfam" id="TIGR01632">
    <property type="entry name" value="L11_bact"/>
    <property type="match status" value="1"/>
</dbReference>
<dbReference type="Pfam" id="PF03946">
    <property type="entry name" value="Ribosomal_L11_N"/>
    <property type="match status" value="1"/>
</dbReference>
<dbReference type="InterPro" id="IPR006519">
    <property type="entry name" value="Ribosomal_uL11_bac-typ"/>
</dbReference>
<dbReference type="FunFam" id="3.30.1550.10:FF:000001">
    <property type="entry name" value="50S ribosomal protein L11"/>
    <property type="match status" value="1"/>
</dbReference>
<comment type="PTM">
    <text evidence="6 8">One or more lysine residues are methylated.</text>
</comment>
<evidence type="ECO:0000313" key="11">
    <source>
        <dbReference type="EMBL" id="MCA9308715.1"/>
    </source>
</evidence>
<keyword evidence="5 6" id="KW-0687">Ribonucleoprotein</keyword>
<evidence type="ECO:0000256" key="8">
    <source>
        <dbReference type="RuleBase" id="RU003979"/>
    </source>
</evidence>
<organism evidence="11 12">
    <name type="scientific">candidate division WWE3 bacterium</name>
    <dbReference type="NCBI Taxonomy" id="2053526"/>
    <lineage>
        <taxon>Bacteria</taxon>
        <taxon>Katanobacteria</taxon>
    </lineage>
</organism>
<accession>A0A955EDH3</accession>
<evidence type="ECO:0000256" key="4">
    <source>
        <dbReference type="ARBA" id="ARBA00022980"/>
    </source>
</evidence>
<dbReference type="InterPro" id="IPR036769">
    <property type="entry name" value="Ribosomal_uL11_C_sf"/>
</dbReference>
<dbReference type="InterPro" id="IPR000911">
    <property type="entry name" value="Ribosomal_uL11"/>
</dbReference>
<dbReference type="SUPFAM" id="SSF54747">
    <property type="entry name" value="Ribosomal L11/L12e N-terminal domain"/>
    <property type="match status" value="1"/>
</dbReference>
<dbReference type="SUPFAM" id="SSF46906">
    <property type="entry name" value="Ribosomal protein L11, C-terminal domain"/>
    <property type="match status" value="1"/>
</dbReference>
<dbReference type="InterPro" id="IPR020783">
    <property type="entry name" value="Ribosomal_uL11_C"/>
</dbReference>
<evidence type="ECO:0000259" key="9">
    <source>
        <dbReference type="Pfam" id="PF00298"/>
    </source>
</evidence>
<dbReference type="GO" id="GO:0003735">
    <property type="term" value="F:structural constituent of ribosome"/>
    <property type="evidence" value="ECO:0007669"/>
    <property type="project" value="InterPro"/>
</dbReference>
<evidence type="ECO:0000256" key="7">
    <source>
        <dbReference type="RuleBase" id="RU003978"/>
    </source>
</evidence>
<proteinExistence type="inferred from homology"/>
<evidence type="ECO:0000256" key="3">
    <source>
        <dbReference type="ARBA" id="ARBA00022884"/>
    </source>
</evidence>
<dbReference type="InterPro" id="IPR020784">
    <property type="entry name" value="Ribosomal_uL11_N"/>
</dbReference>
<dbReference type="HAMAP" id="MF_00736">
    <property type="entry name" value="Ribosomal_uL11"/>
    <property type="match status" value="1"/>
</dbReference>
<evidence type="ECO:0000256" key="5">
    <source>
        <dbReference type="ARBA" id="ARBA00023274"/>
    </source>
</evidence>
<evidence type="ECO:0000256" key="2">
    <source>
        <dbReference type="ARBA" id="ARBA00022730"/>
    </source>
</evidence>
<keyword evidence="3 6" id="KW-0694">RNA-binding</keyword>
<feature type="domain" description="Large ribosomal subunit protein uL11 C-terminal" evidence="9">
    <location>
        <begin position="77"/>
        <end position="145"/>
    </location>
</feature>
<dbReference type="Gene3D" id="1.10.10.250">
    <property type="entry name" value="Ribosomal protein L11, C-terminal domain"/>
    <property type="match status" value="1"/>
</dbReference>
<dbReference type="PANTHER" id="PTHR11661">
    <property type="entry name" value="60S RIBOSOMAL PROTEIN L12"/>
    <property type="match status" value="1"/>
</dbReference>
<feature type="domain" description="Large ribosomal subunit protein uL11 N-terminal" evidence="10">
    <location>
        <begin position="15"/>
        <end position="72"/>
    </location>
</feature>
<keyword evidence="2 6" id="KW-0699">rRNA-binding</keyword>
<sequence length="147" mass="15880">MAAPKKKQKKVKAYIKLQVEAGKATPAPPMGPALGQHGVPIMDFCKEFNAKTQDMAGNKVSVIITVFEDRSFEFITKTPVTAELIKKKLGLKKGSATPNKAKVGTITKKQLQEIAEIKMPDLNARTMDQAVKIIAGSATAMGLNIEK</sequence>
<comment type="caution">
    <text evidence="11">The sequence shown here is derived from an EMBL/GenBank/DDBJ whole genome shotgun (WGS) entry which is preliminary data.</text>
</comment>
<comment type="function">
    <text evidence="6 8">Forms part of the ribosomal stalk which helps the ribosome interact with GTP-bound translation factors.</text>
</comment>
<dbReference type="CDD" id="cd00349">
    <property type="entry name" value="Ribosomal_L11"/>
    <property type="match status" value="1"/>
</dbReference>
<dbReference type="GO" id="GO:0022625">
    <property type="term" value="C:cytosolic large ribosomal subunit"/>
    <property type="evidence" value="ECO:0007669"/>
    <property type="project" value="TreeGrafter"/>
</dbReference>
<comment type="subunit">
    <text evidence="6">Part of the ribosomal stalk of the 50S ribosomal subunit. Interacts with L10 and the large rRNA to form the base of the stalk. L10 forms an elongated spine to which L12 dimers bind in a sequential fashion forming a multimeric L10(L12)X complex.</text>
</comment>
<evidence type="ECO:0000313" key="12">
    <source>
        <dbReference type="Proteomes" id="UP000740557"/>
    </source>
</evidence>
<dbReference type="Pfam" id="PF00298">
    <property type="entry name" value="Ribosomal_L11"/>
    <property type="match status" value="1"/>
</dbReference>
<dbReference type="PANTHER" id="PTHR11661:SF1">
    <property type="entry name" value="LARGE RIBOSOMAL SUBUNIT PROTEIN UL11M"/>
    <property type="match status" value="1"/>
</dbReference>
<dbReference type="AlphaFoldDB" id="A0A955EDH3"/>
<dbReference type="Gene3D" id="3.30.1550.10">
    <property type="entry name" value="Ribosomal protein L11/L12, N-terminal domain"/>
    <property type="match status" value="1"/>
</dbReference>
<dbReference type="GO" id="GO:0006412">
    <property type="term" value="P:translation"/>
    <property type="evidence" value="ECO:0007669"/>
    <property type="project" value="UniProtKB-UniRule"/>
</dbReference>
<evidence type="ECO:0000259" key="10">
    <source>
        <dbReference type="Pfam" id="PF03946"/>
    </source>
</evidence>
<evidence type="ECO:0000256" key="6">
    <source>
        <dbReference type="HAMAP-Rule" id="MF_00736"/>
    </source>
</evidence>
<evidence type="ECO:0000256" key="1">
    <source>
        <dbReference type="ARBA" id="ARBA00010537"/>
    </source>
</evidence>
<keyword evidence="6 8" id="KW-0488">Methylation</keyword>
<reference evidence="11" key="2">
    <citation type="journal article" date="2021" name="Microbiome">
        <title>Successional dynamics and alternative stable states in a saline activated sludge microbial community over 9 years.</title>
        <authorList>
            <person name="Wang Y."/>
            <person name="Ye J."/>
            <person name="Ju F."/>
            <person name="Liu L."/>
            <person name="Boyd J.A."/>
            <person name="Deng Y."/>
            <person name="Parks D.H."/>
            <person name="Jiang X."/>
            <person name="Yin X."/>
            <person name="Woodcroft B.J."/>
            <person name="Tyson G.W."/>
            <person name="Hugenholtz P."/>
            <person name="Polz M.F."/>
            <person name="Zhang T."/>
        </authorList>
    </citation>
    <scope>NUCLEOTIDE SEQUENCE</scope>
    <source>
        <strain evidence="11">HKST-UBA79</strain>
    </source>
</reference>
<dbReference type="Proteomes" id="UP000740557">
    <property type="component" value="Unassembled WGS sequence"/>
</dbReference>
<dbReference type="SMART" id="SM00649">
    <property type="entry name" value="RL11"/>
    <property type="match status" value="1"/>
</dbReference>
<name>A0A955EDH3_UNCKA</name>
<dbReference type="GO" id="GO:0070180">
    <property type="term" value="F:large ribosomal subunit rRNA binding"/>
    <property type="evidence" value="ECO:0007669"/>
    <property type="project" value="UniProtKB-UniRule"/>
</dbReference>
<comment type="similarity">
    <text evidence="1 6 7">Belongs to the universal ribosomal protein uL11 family.</text>
</comment>
<dbReference type="EMBL" id="JAGQNX010000141">
    <property type="protein sequence ID" value="MCA9308715.1"/>
    <property type="molecule type" value="Genomic_DNA"/>
</dbReference>
<keyword evidence="4 6" id="KW-0689">Ribosomal protein</keyword>
<dbReference type="InterPro" id="IPR036796">
    <property type="entry name" value="Ribosomal_uL11_N_sf"/>
</dbReference>
<protein>
    <recommendedName>
        <fullName evidence="6">Large ribosomal subunit protein uL11</fullName>
    </recommendedName>
</protein>
<reference evidence="11" key="1">
    <citation type="submission" date="2020-04" db="EMBL/GenBank/DDBJ databases">
        <authorList>
            <person name="Zhang T."/>
        </authorList>
    </citation>
    <scope>NUCLEOTIDE SEQUENCE</scope>
    <source>
        <strain evidence="11">HKST-UBA79</strain>
    </source>
</reference>
<gene>
    <name evidence="6 11" type="primary">rplK</name>
    <name evidence="11" type="ORF">KC980_04330</name>
</gene>